<dbReference type="InterPro" id="IPR041492">
    <property type="entry name" value="HAD_2"/>
</dbReference>
<dbReference type="InterPro" id="IPR036412">
    <property type="entry name" value="HAD-like_sf"/>
</dbReference>
<dbReference type="InterPro" id="IPR006439">
    <property type="entry name" value="HAD-SF_hydro_IA"/>
</dbReference>
<dbReference type="PANTHER" id="PTHR43316">
    <property type="entry name" value="HYDROLASE, HALOACID DELAHOGENASE-RELATED"/>
    <property type="match status" value="1"/>
</dbReference>
<dbReference type="Pfam" id="PF13419">
    <property type="entry name" value="HAD_2"/>
    <property type="match status" value="1"/>
</dbReference>
<protein>
    <submittedName>
        <fullName evidence="2">FMN phosphatase YigB (HAD superfamily)</fullName>
    </submittedName>
</protein>
<accession>A0ABU1IPT8</accession>
<gene>
    <name evidence="2" type="ORF">JOE21_002827</name>
</gene>
<dbReference type="PRINTS" id="PR00413">
    <property type="entry name" value="HADHALOGNASE"/>
</dbReference>
<dbReference type="InterPro" id="IPR051540">
    <property type="entry name" value="S-2-haloacid_dehalogenase"/>
</dbReference>
<organism evidence="2 3">
    <name type="scientific">Desmospora profundinema</name>
    <dbReference type="NCBI Taxonomy" id="1571184"/>
    <lineage>
        <taxon>Bacteria</taxon>
        <taxon>Bacillati</taxon>
        <taxon>Bacillota</taxon>
        <taxon>Bacilli</taxon>
        <taxon>Bacillales</taxon>
        <taxon>Thermoactinomycetaceae</taxon>
        <taxon>Desmospora</taxon>
    </lineage>
</organism>
<dbReference type="Gene3D" id="3.40.50.1000">
    <property type="entry name" value="HAD superfamily/HAD-like"/>
    <property type="match status" value="1"/>
</dbReference>
<proteinExistence type="predicted"/>
<dbReference type="SFLD" id="SFLDS00003">
    <property type="entry name" value="Haloacid_Dehalogenase"/>
    <property type="match status" value="1"/>
</dbReference>
<dbReference type="InterPro" id="IPR023214">
    <property type="entry name" value="HAD_sf"/>
</dbReference>
<name>A0ABU1IPT8_9BACL</name>
<dbReference type="RefSeq" id="WP_309867229.1">
    <property type="nucleotide sequence ID" value="NZ_JAVDQG010000006.1"/>
</dbReference>
<evidence type="ECO:0000313" key="2">
    <source>
        <dbReference type="EMBL" id="MDR6226817.1"/>
    </source>
</evidence>
<keyword evidence="3" id="KW-1185">Reference proteome</keyword>
<evidence type="ECO:0000313" key="3">
    <source>
        <dbReference type="Proteomes" id="UP001185012"/>
    </source>
</evidence>
<dbReference type="PANTHER" id="PTHR43316:SF3">
    <property type="entry name" value="HALOACID DEHALOGENASE, TYPE II (AFU_ORTHOLOGUE AFUA_2G07750)-RELATED"/>
    <property type="match status" value="1"/>
</dbReference>
<sequence>MFKVVCFDLDGTLLPMDTEAFVEQYLKELAPFLAPVLSPNKLVPLIWDATRTMIENTDPTRTNEEVFQERFLSRSGFKRDEIWPMFDRFYSEHFPTMKQYVEPGPLGRQVVEAALSGGYRVAVATNPVFPKAAIRERMRWADVDDLVEWVSVYEETHHCKPQPGYYREVAERMGAAPEECLMVGNDLQEDMVAKGVGMKTYLVTDWLIDRGHPVYEPDQRGTMEELLRDLKEKRGLFS</sequence>
<dbReference type="Proteomes" id="UP001185012">
    <property type="component" value="Unassembled WGS sequence"/>
</dbReference>
<evidence type="ECO:0000256" key="1">
    <source>
        <dbReference type="ARBA" id="ARBA00022801"/>
    </source>
</evidence>
<dbReference type="EMBL" id="JAVDQG010000006">
    <property type="protein sequence ID" value="MDR6226817.1"/>
    <property type="molecule type" value="Genomic_DNA"/>
</dbReference>
<comment type="caution">
    <text evidence="2">The sequence shown here is derived from an EMBL/GenBank/DDBJ whole genome shotgun (WGS) entry which is preliminary data.</text>
</comment>
<dbReference type="SUPFAM" id="SSF56784">
    <property type="entry name" value="HAD-like"/>
    <property type="match status" value="1"/>
</dbReference>
<keyword evidence="1" id="KW-0378">Hydrolase</keyword>
<dbReference type="SFLD" id="SFLDG01129">
    <property type="entry name" value="C1.5:_HAD__Beta-PGM__Phosphata"/>
    <property type="match status" value="1"/>
</dbReference>
<reference evidence="2 3" key="1">
    <citation type="submission" date="2023-07" db="EMBL/GenBank/DDBJ databases">
        <title>Genomic Encyclopedia of Type Strains, Phase IV (KMG-IV): sequencing the most valuable type-strain genomes for metagenomic binning, comparative biology and taxonomic classification.</title>
        <authorList>
            <person name="Goeker M."/>
        </authorList>
    </citation>
    <scope>NUCLEOTIDE SEQUENCE [LARGE SCALE GENOMIC DNA]</scope>
    <source>
        <strain evidence="2 3">DSM 45903</strain>
    </source>
</reference>